<dbReference type="SUPFAM" id="SSF48726">
    <property type="entry name" value="Immunoglobulin"/>
    <property type="match status" value="1"/>
</dbReference>
<accession>A0A131ZWD7</accession>
<evidence type="ECO:0000256" key="1">
    <source>
        <dbReference type="ARBA" id="ARBA00004564"/>
    </source>
</evidence>
<dbReference type="EMBL" id="JXLN01003410">
    <property type="protein sequence ID" value="KPM02967.1"/>
    <property type="molecule type" value="Genomic_DNA"/>
</dbReference>
<dbReference type="InterPro" id="IPR013783">
    <property type="entry name" value="Ig-like_fold"/>
</dbReference>
<dbReference type="InterPro" id="IPR036249">
    <property type="entry name" value="Thioredoxin-like_sf"/>
</dbReference>
<sequence>MNSSKSLIFLFNLIVISLADNVLDLIEFSQTSQQFEHVTTQACRLNDDQLQSLIAYGPIQKEQKYVLIRENPNDEVFIKQSLRPLANLGYQICIFDEHSSQNPSANITILIEAGHLIRYNGRHDVDTLVRFVANLEQRFSQLPYQTISSKLDKKAYEHVLEPKIIAYFPDKTAPGFAEFEKAAKKMSPNPQFFVVHDPTFASKFRLQQPGKISLVRRLEKSQLFYQSTSSNSVDFVQANEIIEWIQKNRGLVLHELKDTNLYDPELQDPNKFQLVAIGDKSSPLGLYFFKILTKTIQNISRENEMFLNPLDSYLNDDDEEMQSSNIDSGLKTFSSSNRFIKMDDIEIVWIDSIQFPNAILNLKNRYGQIDTSSTQNVWFGLIQSPKFDSILEPITDPTRAIWFNLSRMNLSRSDRQTDQENIAIIKEWILTVTNRLQSSDAEMTDGQNIQPKLFTLEPKPIVARPNGNFVLECRVPIGKSCSWLKDSKPQPIDGLRYRLANPNHNEDCSILITGADPSMDSGEWSCQIQQNPAHRSYPVLVQIQNTEL</sequence>
<evidence type="ECO:0000313" key="7">
    <source>
        <dbReference type="EMBL" id="KPM02967.1"/>
    </source>
</evidence>
<comment type="subcellular location">
    <subcellularLocation>
        <location evidence="1">Sarcoplasmic reticulum lumen</location>
    </subcellularLocation>
</comment>
<organism evidence="7 8">
    <name type="scientific">Sarcoptes scabiei</name>
    <name type="common">Itch mite</name>
    <name type="synonym">Acarus scabiei</name>
    <dbReference type="NCBI Taxonomy" id="52283"/>
    <lineage>
        <taxon>Eukaryota</taxon>
        <taxon>Metazoa</taxon>
        <taxon>Ecdysozoa</taxon>
        <taxon>Arthropoda</taxon>
        <taxon>Chelicerata</taxon>
        <taxon>Arachnida</taxon>
        <taxon>Acari</taxon>
        <taxon>Acariformes</taxon>
        <taxon>Sarcoptiformes</taxon>
        <taxon>Astigmata</taxon>
        <taxon>Psoroptidia</taxon>
        <taxon>Sarcoptoidea</taxon>
        <taxon>Sarcoptidae</taxon>
        <taxon>Sarcoptinae</taxon>
        <taxon>Sarcoptes</taxon>
    </lineage>
</organism>
<evidence type="ECO:0000256" key="5">
    <source>
        <dbReference type="ARBA" id="ARBA00023179"/>
    </source>
</evidence>
<dbReference type="Proteomes" id="UP000616769">
    <property type="component" value="Unassembled WGS sequence"/>
</dbReference>
<keyword evidence="4" id="KW-0703">Sarcoplasmic reticulum</keyword>
<reference evidence="7 8" key="1">
    <citation type="journal article" date="2015" name="Parasit. Vectors">
        <title>Draft genome of the scabies mite.</title>
        <authorList>
            <person name="Rider S.D.Jr."/>
            <person name="Morgan M.S."/>
            <person name="Arlian L.G."/>
        </authorList>
    </citation>
    <scope>NUCLEOTIDE SEQUENCE [LARGE SCALE GENOMIC DNA]</scope>
    <source>
        <strain evidence="7">Arlian Lab</strain>
    </source>
</reference>
<proteinExistence type="inferred from homology"/>
<gene>
    <name evidence="7" type="ORF">QR98_0013940</name>
</gene>
<dbReference type="PANTHER" id="PTHR10033:SF0">
    <property type="entry name" value="CALSEQUESTRIN"/>
    <property type="match status" value="1"/>
</dbReference>
<dbReference type="VEuPathDB" id="VectorBase:SSCA007770"/>
<dbReference type="GO" id="GO:0005509">
    <property type="term" value="F:calcium ion binding"/>
    <property type="evidence" value="ECO:0007669"/>
    <property type="project" value="InterPro"/>
</dbReference>
<evidence type="ECO:0000256" key="3">
    <source>
        <dbReference type="ARBA" id="ARBA00022837"/>
    </source>
</evidence>
<dbReference type="InterPro" id="IPR001393">
    <property type="entry name" value="Calsequestrin"/>
</dbReference>
<dbReference type="CDD" id="cd02981">
    <property type="entry name" value="PDI_b_family"/>
    <property type="match status" value="1"/>
</dbReference>
<dbReference type="PANTHER" id="PTHR10033">
    <property type="entry name" value="CALSEQUESTRIN"/>
    <property type="match status" value="1"/>
</dbReference>
<evidence type="ECO:0000256" key="6">
    <source>
        <dbReference type="RuleBase" id="RU000648"/>
    </source>
</evidence>
<evidence type="ECO:0000313" key="8">
    <source>
        <dbReference type="Proteomes" id="UP000616769"/>
    </source>
</evidence>
<comment type="caution">
    <text evidence="7">The sequence shown here is derived from an EMBL/GenBank/DDBJ whole genome shotgun (WGS) entry which is preliminary data.</text>
</comment>
<dbReference type="AlphaFoldDB" id="A0A131ZWD7"/>
<dbReference type="Gene3D" id="2.60.40.10">
    <property type="entry name" value="Immunoglobulins"/>
    <property type="match status" value="1"/>
</dbReference>
<keyword evidence="3 6" id="KW-0106">Calcium</keyword>
<dbReference type="OrthoDB" id="10039395at2759"/>
<dbReference type="InterPro" id="IPR036179">
    <property type="entry name" value="Ig-like_dom_sf"/>
</dbReference>
<dbReference type="OMA" id="ISRENEM"/>
<dbReference type="Pfam" id="PF01216">
    <property type="entry name" value="Calsequestrin"/>
    <property type="match status" value="1"/>
</dbReference>
<dbReference type="GO" id="GO:0033018">
    <property type="term" value="C:sarcoplasmic reticulum lumen"/>
    <property type="evidence" value="ECO:0007669"/>
    <property type="project" value="UniProtKB-SubCell"/>
</dbReference>
<protein>
    <recommendedName>
        <fullName evidence="6">Calsequestrin</fullName>
    </recommendedName>
</protein>
<comment type="similarity">
    <text evidence="2 6">Belongs to the calsequestrin family.</text>
</comment>
<dbReference type="SUPFAM" id="SSF52833">
    <property type="entry name" value="Thioredoxin-like"/>
    <property type="match status" value="1"/>
</dbReference>
<evidence type="ECO:0000256" key="2">
    <source>
        <dbReference type="ARBA" id="ARBA00010987"/>
    </source>
</evidence>
<comment type="function">
    <text evidence="6">Calsequestrin is a high-capacity, moderate affinity, calcium-binding protein and thus acts as an internal calcium store in muscle.</text>
</comment>
<dbReference type="GO" id="GO:0051279">
    <property type="term" value="P:regulation of release of sequestered calcium ion into cytosol"/>
    <property type="evidence" value="ECO:0007669"/>
    <property type="project" value="TreeGrafter"/>
</dbReference>
<evidence type="ECO:0000256" key="4">
    <source>
        <dbReference type="ARBA" id="ARBA00022951"/>
    </source>
</evidence>
<keyword evidence="5" id="KW-0514">Muscle protein</keyword>
<dbReference type="Gene3D" id="3.40.30.10">
    <property type="entry name" value="Glutaredoxin"/>
    <property type="match status" value="3"/>
</dbReference>
<name>A0A131ZWD7_SARSC</name>